<keyword evidence="1" id="KW-0175">Coiled coil</keyword>
<feature type="coiled-coil region" evidence="1">
    <location>
        <begin position="146"/>
        <end position="173"/>
    </location>
</feature>
<gene>
    <name evidence="2" type="ORF">L7E55_13935</name>
</gene>
<protein>
    <submittedName>
        <fullName evidence="2">Uncharacterized protein</fullName>
    </submittedName>
</protein>
<evidence type="ECO:0000313" key="2">
    <source>
        <dbReference type="EMBL" id="MDF9409442.1"/>
    </source>
</evidence>
<name>A0A9X4H024_9FIRM</name>
<accession>A0A9X4H024</accession>
<dbReference type="AlphaFoldDB" id="A0A9X4H024"/>
<evidence type="ECO:0000313" key="3">
    <source>
        <dbReference type="Proteomes" id="UP001154312"/>
    </source>
</evidence>
<sequence>MKEAFDRVIARFTGKTNRVIGELLKQSAEIFDLKVEGFAEVEALTEETKLYYIFGEHSNMFIPNATNLYALFLPKFITGPMIMRVMRKKVERDLDRNCGRLRTDYNERISKSVKVFKNLFEEKFNSAIEGTRLVLTRVIEKREHSEKEAAEAYEKLSEQVKALESARESLREIGGVAY</sequence>
<reference evidence="2" key="1">
    <citation type="submission" date="2022-02" db="EMBL/GenBank/DDBJ databases">
        <authorList>
            <person name="Leng L."/>
        </authorList>
    </citation>
    <scope>NUCLEOTIDE SEQUENCE</scope>
    <source>
        <strain evidence="2">JI</strain>
    </source>
</reference>
<comment type="caution">
    <text evidence="2">The sequence shown here is derived from an EMBL/GenBank/DDBJ whole genome shotgun (WGS) entry which is preliminary data.</text>
</comment>
<evidence type="ECO:0000256" key="1">
    <source>
        <dbReference type="SAM" id="Coils"/>
    </source>
</evidence>
<organism evidence="2 3">
    <name type="scientific">Pelotomaculum isophthalicicum JI</name>
    <dbReference type="NCBI Taxonomy" id="947010"/>
    <lineage>
        <taxon>Bacteria</taxon>
        <taxon>Bacillati</taxon>
        <taxon>Bacillota</taxon>
        <taxon>Clostridia</taxon>
        <taxon>Eubacteriales</taxon>
        <taxon>Desulfotomaculaceae</taxon>
        <taxon>Pelotomaculum</taxon>
    </lineage>
</organism>
<dbReference type="EMBL" id="JAKOAV010000031">
    <property type="protein sequence ID" value="MDF9409442.1"/>
    <property type="molecule type" value="Genomic_DNA"/>
</dbReference>
<keyword evidence="3" id="KW-1185">Reference proteome</keyword>
<dbReference type="RefSeq" id="WP_277444908.1">
    <property type="nucleotide sequence ID" value="NZ_JAKOAV010000031.1"/>
</dbReference>
<proteinExistence type="predicted"/>
<dbReference type="Proteomes" id="UP001154312">
    <property type="component" value="Unassembled WGS sequence"/>
</dbReference>